<evidence type="ECO:0000313" key="2">
    <source>
        <dbReference type="Proteomes" id="UP000218690"/>
    </source>
</evidence>
<dbReference type="EMBL" id="NWBP01000011">
    <property type="protein sequence ID" value="PCC83481.1"/>
    <property type="molecule type" value="Genomic_DNA"/>
</dbReference>
<name>A0A2A4ALZ0_9CORY</name>
<evidence type="ECO:0000313" key="1">
    <source>
        <dbReference type="EMBL" id="PCC83481.1"/>
    </source>
</evidence>
<dbReference type="AlphaFoldDB" id="A0A2A4ALZ0"/>
<reference evidence="1 2" key="1">
    <citation type="submission" date="2017-09" db="EMBL/GenBank/DDBJ databases">
        <title>Draft Genome Sequence of Corynebacterium accolens AH4003.</title>
        <authorList>
            <person name="Chen Y."/>
            <person name="Oosthuysen W.F."/>
            <person name="Kelley S."/>
            <person name="Horswill A."/>
        </authorList>
    </citation>
    <scope>NUCLEOTIDE SEQUENCE [LARGE SCALE GENOMIC DNA]</scope>
    <source>
        <strain evidence="1 2">AH4003</strain>
    </source>
</reference>
<gene>
    <name evidence="1" type="ORF">COM45_03805</name>
</gene>
<comment type="caution">
    <text evidence="1">The sequence shown here is derived from an EMBL/GenBank/DDBJ whole genome shotgun (WGS) entry which is preliminary data.</text>
</comment>
<dbReference type="Proteomes" id="UP000218690">
    <property type="component" value="Unassembled WGS sequence"/>
</dbReference>
<sequence>MTMTTFTIDTEFTRHLARELFAATQETTPPLPHIPDGSLSAFGAHLCDAVANLNSRTESLRADMEEVAAASVAMAEEADAADSATAAHLGGVLS</sequence>
<organism evidence="1 2">
    <name type="scientific">Corynebacterium accolens</name>
    <dbReference type="NCBI Taxonomy" id="38284"/>
    <lineage>
        <taxon>Bacteria</taxon>
        <taxon>Bacillati</taxon>
        <taxon>Actinomycetota</taxon>
        <taxon>Actinomycetes</taxon>
        <taxon>Mycobacteriales</taxon>
        <taxon>Corynebacteriaceae</taxon>
        <taxon>Corynebacterium</taxon>
    </lineage>
</organism>
<proteinExistence type="predicted"/>
<protein>
    <submittedName>
        <fullName evidence="1">Chemotaxis protein</fullName>
    </submittedName>
</protein>
<accession>A0A2A4ALZ0</accession>